<dbReference type="CDD" id="cd11386">
    <property type="entry name" value="MCP_signal"/>
    <property type="match status" value="1"/>
</dbReference>
<dbReference type="Pfam" id="PF00015">
    <property type="entry name" value="MCPsignal"/>
    <property type="match status" value="1"/>
</dbReference>
<feature type="domain" description="Methyl-accepting transducer" evidence="5">
    <location>
        <begin position="270"/>
        <end position="506"/>
    </location>
</feature>
<keyword evidence="2 4" id="KW-0807">Transducer</keyword>
<dbReference type="RefSeq" id="WP_167678080.1">
    <property type="nucleotide sequence ID" value="NZ_CP050313.1"/>
</dbReference>
<dbReference type="PROSITE" id="PS50885">
    <property type="entry name" value="HAMP"/>
    <property type="match status" value="1"/>
</dbReference>
<dbReference type="InterPro" id="IPR004090">
    <property type="entry name" value="Chemotax_Me-accpt_rcpt"/>
</dbReference>
<evidence type="ECO:0000256" key="1">
    <source>
        <dbReference type="ARBA" id="ARBA00004370"/>
    </source>
</evidence>
<dbReference type="PRINTS" id="PR00260">
    <property type="entry name" value="CHEMTRNSDUCR"/>
</dbReference>
<dbReference type="CDD" id="cd06225">
    <property type="entry name" value="HAMP"/>
    <property type="match status" value="1"/>
</dbReference>
<comment type="subcellular location">
    <subcellularLocation>
        <location evidence="1">Membrane</location>
    </subcellularLocation>
</comment>
<dbReference type="SMART" id="SM00304">
    <property type="entry name" value="HAMP"/>
    <property type="match status" value="1"/>
</dbReference>
<evidence type="ECO:0000259" key="6">
    <source>
        <dbReference type="PROSITE" id="PS50885"/>
    </source>
</evidence>
<name>A0A6G9QKG8_9GAMM</name>
<evidence type="ECO:0000259" key="5">
    <source>
        <dbReference type="PROSITE" id="PS50111"/>
    </source>
</evidence>
<dbReference type="EMBL" id="CP050313">
    <property type="protein sequence ID" value="QIR14878.1"/>
    <property type="molecule type" value="Genomic_DNA"/>
</dbReference>
<evidence type="ECO:0000256" key="4">
    <source>
        <dbReference type="PROSITE-ProRule" id="PRU00284"/>
    </source>
</evidence>
<dbReference type="PROSITE" id="PS50111">
    <property type="entry name" value="CHEMOTAXIS_TRANSDUC_2"/>
    <property type="match status" value="1"/>
</dbReference>
<dbReference type="GO" id="GO:0004888">
    <property type="term" value="F:transmembrane signaling receptor activity"/>
    <property type="evidence" value="ECO:0007669"/>
    <property type="project" value="InterPro"/>
</dbReference>
<dbReference type="GO" id="GO:0006935">
    <property type="term" value="P:chemotaxis"/>
    <property type="evidence" value="ECO:0007669"/>
    <property type="project" value="InterPro"/>
</dbReference>
<dbReference type="PANTHER" id="PTHR32089:SF120">
    <property type="entry name" value="METHYL-ACCEPTING CHEMOTAXIS PROTEIN TLPQ"/>
    <property type="match status" value="1"/>
</dbReference>
<gene>
    <name evidence="7" type="ORF">HBH39_10610</name>
</gene>
<dbReference type="SMART" id="SM00283">
    <property type="entry name" value="MA"/>
    <property type="match status" value="1"/>
</dbReference>
<sequence length="543" mass="59938">MFKSIRIKFSLMFIAIALMLISMSIFDASRNNQTLEQLQEFSQQFNPATSAILNADRDLYQAQLSAVTLLDKNLSDSQRKKEIQNWQDNVEQAKDRMLQFRQLLSNHPMVTDATRKFDSQFATWYQASSRVIDAVKKQDFTTAKSIHNEVAEKEFSLLRDIYNAAGEAADNRVKELDVTVSERTASENTLSLIISTFVAMIALLIAYYGPKSIVDAINDITQRINDIANGDGNLTQRIHVSRDDEISTLAKSFNVFIEQLQNMIISINNHTNEVNHTVQKLSEKSTATLAISTDQSQFVESIVTAVNEMSAAVREVASNAMDTATEISKVNDQTIEGKRVLGLSIDQIDQLSASVAQAVKDIEKLSENSSNIASVLDVIRGIAEQTNLLALNAAIEAARAGEQGRGFAVVADEVRTLASRTETSTQDIQKMIEILQQGVLDAVKTIEAGAALTDSTVSLAAQTQTALDEILTSTSRVSDMSSQTATATEEQTHVSEEINRNLTELSDKTLHCNDVINETQLIVQTTQSICNELQREVSRFKVA</sequence>
<dbReference type="PANTHER" id="PTHR32089">
    <property type="entry name" value="METHYL-ACCEPTING CHEMOTAXIS PROTEIN MCPB"/>
    <property type="match status" value="1"/>
</dbReference>
<reference evidence="7 8" key="1">
    <citation type="submission" date="2020-03" db="EMBL/GenBank/DDBJ databases">
        <title>Complete genome sequence of Shewanella sp.</title>
        <authorList>
            <person name="Kim Y.-S."/>
            <person name="Kim S.-J."/>
            <person name="Jung H.-K."/>
            <person name="Kim K.-H."/>
        </authorList>
    </citation>
    <scope>NUCLEOTIDE SEQUENCE [LARGE SCALE GENOMIC DNA]</scope>
    <source>
        <strain evidence="7 8">PN3F2</strain>
    </source>
</reference>
<keyword evidence="8" id="KW-1185">Reference proteome</keyword>
<dbReference type="Proteomes" id="UP000502608">
    <property type="component" value="Chromosome"/>
</dbReference>
<evidence type="ECO:0000256" key="2">
    <source>
        <dbReference type="ARBA" id="ARBA00023224"/>
    </source>
</evidence>
<dbReference type="FunFam" id="1.10.287.950:FF:000001">
    <property type="entry name" value="Methyl-accepting chemotaxis sensory transducer"/>
    <property type="match status" value="1"/>
</dbReference>
<comment type="similarity">
    <text evidence="3">Belongs to the methyl-accepting chemotaxis (MCP) protein family.</text>
</comment>
<dbReference type="GO" id="GO:0007165">
    <property type="term" value="P:signal transduction"/>
    <property type="evidence" value="ECO:0007669"/>
    <property type="project" value="UniProtKB-KW"/>
</dbReference>
<feature type="domain" description="HAMP" evidence="6">
    <location>
        <begin position="211"/>
        <end position="265"/>
    </location>
</feature>
<dbReference type="SUPFAM" id="SSF58104">
    <property type="entry name" value="Methyl-accepting chemotaxis protein (MCP) signaling domain"/>
    <property type="match status" value="1"/>
</dbReference>
<evidence type="ECO:0000256" key="3">
    <source>
        <dbReference type="ARBA" id="ARBA00029447"/>
    </source>
</evidence>
<dbReference type="Gene3D" id="1.10.287.950">
    <property type="entry name" value="Methyl-accepting chemotaxis protein"/>
    <property type="match status" value="1"/>
</dbReference>
<dbReference type="AlphaFoldDB" id="A0A6G9QKG8"/>
<dbReference type="InterPro" id="IPR003660">
    <property type="entry name" value="HAMP_dom"/>
</dbReference>
<organism evidence="7 8">
    <name type="scientific">Shewanella aestuarii</name>
    <dbReference type="NCBI Taxonomy" id="1028752"/>
    <lineage>
        <taxon>Bacteria</taxon>
        <taxon>Pseudomonadati</taxon>
        <taxon>Pseudomonadota</taxon>
        <taxon>Gammaproteobacteria</taxon>
        <taxon>Alteromonadales</taxon>
        <taxon>Shewanellaceae</taxon>
        <taxon>Shewanella</taxon>
    </lineage>
</organism>
<protein>
    <submittedName>
        <fullName evidence="7">Methyl-accepting chemotaxis protein</fullName>
    </submittedName>
</protein>
<evidence type="ECO:0000313" key="7">
    <source>
        <dbReference type="EMBL" id="QIR14878.1"/>
    </source>
</evidence>
<dbReference type="GO" id="GO:0016020">
    <property type="term" value="C:membrane"/>
    <property type="evidence" value="ECO:0007669"/>
    <property type="project" value="UniProtKB-SubCell"/>
</dbReference>
<evidence type="ECO:0000313" key="8">
    <source>
        <dbReference type="Proteomes" id="UP000502608"/>
    </source>
</evidence>
<dbReference type="Pfam" id="PF00672">
    <property type="entry name" value="HAMP"/>
    <property type="match status" value="1"/>
</dbReference>
<proteinExistence type="inferred from homology"/>
<accession>A0A6G9QKG8</accession>
<dbReference type="KEGG" id="saes:HBH39_10610"/>
<dbReference type="InterPro" id="IPR004089">
    <property type="entry name" value="MCPsignal_dom"/>
</dbReference>